<dbReference type="GO" id="GO:0003700">
    <property type="term" value="F:DNA-binding transcription factor activity"/>
    <property type="evidence" value="ECO:0007669"/>
    <property type="project" value="InterPro"/>
</dbReference>
<evidence type="ECO:0000256" key="7">
    <source>
        <dbReference type="ARBA" id="ARBA00023125"/>
    </source>
</evidence>
<dbReference type="SMART" id="SM00529">
    <property type="entry name" value="HTH_DTXR"/>
    <property type="match status" value="1"/>
</dbReference>
<dbReference type="eggNOG" id="COG1321">
    <property type="taxonomic scope" value="Bacteria"/>
</dbReference>
<dbReference type="InterPro" id="IPR036390">
    <property type="entry name" value="WH_DNA-bd_sf"/>
</dbReference>
<evidence type="ECO:0000256" key="5">
    <source>
        <dbReference type="ARBA" id="ARBA00022491"/>
    </source>
</evidence>
<gene>
    <name evidence="13" type="ORF">CTER_1356</name>
</gene>
<comment type="subunit">
    <text evidence="3">Homodimer.</text>
</comment>
<reference evidence="13 14" key="1">
    <citation type="journal article" date="2013" name="Genome Announc.">
        <title>Draft Genome Sequence of the Cellulolytic, Mesophilic, Anaerobic Bacterium Clostridium termitidis Strain CT1112 (DSM 5398).</title>
        <authorList>
            <person name="Lal S."/>
            <person name="Ramachandran U."/>
            <person name="Zhang X."/>
            <person name="Munir R."/>
            <person name="Sparling R."/>
            <person name="Levin D.B."/>
        </authorList>
    </citation>
    <scope>NUCLEOTIDE SEQUENCE [LARGE SCALE GENOMIC DNA]</scope>
    <source>
        <strain evidence="13 14">CT1112</strain>
    </source>
</reference>
<dbReference type="SUPFAM" id="SSF47979">
    <property type="entry name" value="Iron-dependent repressor protein, dimerization domain"/>
    <property type="match status" value="1"/>
</dbReference>
<keyword evidence="4" id="KW-0963">Cytoplasm</keyword>
<proteinExistence type="inferred from homology"/>
<keyword evidence="7" id="KW-0238">DNA-binding</keyword>
<dbReference type="InterPro" id="IPR050536">
    <property type="entry name" value="DtxR_MntR_Metal-Reg"/>
</dbReference>
<dbReference type="STRING" id="1195236.CTER_1356"/>
<keyword evidence="5" id="KW-0678">Repressor</keyword>
<dbReference type="GO" id="GO:0005737">
    <property type="term" value="C:cytoplasm"/>
    <property type="evidence" value="ECO:0007669"/>
    <property type="project" value="UniProtKB-SubCell"/>
</dbReference>
<dbReference type="InterPro" id="IPR001367">
    <property type="entry name" value="Fe_dep_repressor"/>
</dbReference>
<evidence type="ECO:0000256" key="10">
    <source>
        <dbReference type="ARBA" id="ARBA00023211"/>
    </source>
</evidence>
<evidence type="ECO:0000313" key="13">
    <source>
        <dbReference type="EMBL" id="EMS72759.1"/>
    </source>
</evidence>
<keyword evidence="6" id="KW-0805">Transcription regulation</keyword>
<dbReference type="GO" id="GO:0046914">
    <property type="term" value="F:transition metal ion binding"/>
    <property type="evidence" value="ECO:0007669"/>
    <property type="project" value="InterPro"/>
</dbReference>
<dbReference type="PANTHER" id="PTHR33238:SF11">
    <property type="entry name" value="TRANSCRIPTIONAL REGULATOR MNTR"/>
    <property type="match status" value="1"/>
</dbReference>
<dbReference type="PATRIC" id="fig|1195236.3.peg.1674"/>
<evidence type="ECO:0000256" key="9">
    <source>
        <dbReference type="ARBA" id="ARBA00023163"/>
    </source>
</evidence>
<dbReference type="Pfam" id="PF02742">
    <property type="entry name" value="Fe_dep_repr_C"/>
    <property type="match status" value="1"/>
</dbReference>
<dbReference type="SUPFAM" id="SSF46785">
    <property type="entry name" value="Winged helix' DNA-binding domain"/>
    <property type="match status" value="1"/>
</dbReference>
<evidence type="ECO:0000256" key="6">
    <source>
        <dbReference type="ARBA" id="ARBA00023015"/>
    </source>
</evidence>
<evidence type="ECO:0000259" key="12">
    <source>
        <dbReference type="PROSITE" id="PS50944"/>
    </source>
</evidence>
<dbReference type="InterPro" id="IPR036388">
    <property type="entry name" value="WH-like_DNA-bd_sf"/>
</dbReference>
<feature type="domain" description="HTH dtxR-type" evidence="12">
    <location>
        <begin position="1"/>
        <end position="66"/>
    </location>
</feature>
<dbReference type="AlphaFoldDB" id="S0FUA3"/>
<sequence>MMDKLSFTMENYLEAVYELSGESGSVRLTDVAAWMNVTKSTANTAMSILAQKGLITNEKYQQIYLTDAGLETAGIISEKHHIIQRFFTDVLRIDDGTADTDACAIEHVISGKSVTAMRDFLKDFSKNSKI</sequence>
<dbReference type="PANTHER" id="PTHR33238">
    <property type="entry name" value="IRON (METAL) DEPENDENT REPRESSOR, DTXR FAMILY"/>
    <property type="match status" value="1"/>
</dbReference>
<protein>
    <recommendedName>
        <fullName evidence="11">Manganese transport regulator</fullName>
    </recommendedName>
</protein>
<accession>S0FUA3</accession>
<keyword evidence="8" id="KW-0010">Activator</keyword>
<comment type="caution">
    <text evidence="13">The sequence shown here is derived from an EMBL/GenBank/DDBJ whole genome shotgun (WGS) entry which is preliminary data.</text>
</comment>
<evidence type="ECO:0000256" key="4">
    <source>
        <dbReference type="ARBA" id="ARBA00022490"/>
    </source>
</evidence>
<name>S0FUA3_RUMCE</name>
<evidence type="ECO:0000256" key="2">
    <source>
        <dbReference type="ARBA" id="ARBA00007871"/>
    </source>
</evidence>
<keyword evidence="14" id="KW-1185">Reference proteome</keyword>
<dbReference type="Proteomes" id="UP000014155">
    <property type="component" value="Unassembled WGS sequence"/>
</dbReference>
<dbReference type="Gene3D" id="1.10.60.10">
    <property type="entry name" value="Iron dependent repressor, metal binding and dimerisation domain"/>
    <property type="match status" value="1"/>
</dbReference>
<dbReference type="GO" id="GO:0003677">
    <property type="term" value="F:DNA binding"/>
    <property type="evidence" value="ECO:0007669"/>
    <property type="project" value="UniProtKB-KW"/>
</dbReference>
<dbReference type="Pfam" id="PF01325">
    <property type="entry name" value="Fe_dep_repress"/>
    <property type="match status" value="1"/>
</dbReference>
<evidence type="ECO:0000256" key="3">
    <source>
        <dbReference type="ARBA" id="ARBA00011738"/>
    </source>
</evidence>
<dbReference type="Gene3D" id="1.10.10.10">
    <property type="entry name" value="Winged helix-like DNA-binding domain superfamily/Winged helix DNA-binding domain"/>
    <property type="match status" value="1"/>
</dbReference>
<evidence type="ECO:0000256" key="8">
    <source>
        <dbReference type="ARBA" id="ARBA00023159"/>
    </source>
</evidence>
<comment type="similarity">
    <text evidence="2">Belongs to the DtxR/MntR family.</text>
</comment>
<evidence type="ECO:0000313" key="14">
    <source>
        <dbReference type="Proteomes" id="UP000014155"/>
    </source>
</evidence>
<comment type="subcellular location">
    <subcellularLocation>
        <location evidence="1">Cytoplasm</location>
    </subcellularLocation>
</comment>
<evidence type="ECO:0000256" key="11">
    <source>
        <dbReference type="ARBA" id="ARBA00032593"/>
    </source>
</evidence>
<keyword evidence="9" id="KW-0804">Transcription</keyword>
<dbReference type="InterPro" id="IPR036421">
    <property type="entry name" value="Fe_dep_repressor_sf"/>
</dbReference>
<organism evidence="13 14">
    <name type="scientific">Ruminiclostridium cellobioparum subsp. termitidis CT1112</name>
    <dbReference type="NCBI Taxonomy" id="1195236"/>
    <lineage>
        <taxon>Bacteria</taxon>
        <taxon>Bacillati</taxon>
        <taxon>Bacillota</taxon>
        <taxon>Clostridia</taxon>
        <taxon>Eubacteriales</taxon>
        <taxon>Oscillospiraceae</taxon>
        <taxon>Ruminiclostridium</taxon>
    </lineage>
</organism>
<evidence type="ECO:0000256" key="1">
    <source>
        <dbReference type="ARBA" id="ARBA00004496"/>
    </source>
</evidence>
<dbReference type="InterPro" id="IPR022689">
    <property type="entry name" value="Iron_dep_repressor"/>
</dbReference>
<dbReference type="GO" id="GO:0046983">
    <property type="term" value="F:protein dimerization activity"/>
    <property type="evidence" value="ECO:0007669"/>
    <property type="project" value="InterPro"/>
</dbReference>
<dbReference type="EMBL" id="AORV01000026">
    <property type="protein sequence ID" value="EMS72759.1"/>
    <property type="molecule type" value="Genomic_DNA"/>
</dbReference>
<keyword evidence="10" id="KW-0464">Manganese</keyword>
<dbReference type="PROSITE" id="PS50944">
    <property type="entry name" value="HTH_DTXR"/>
    <property type="match status" value="1"/>
</dbReference>
<dbReference type="InterPro" id="IPR022687">
    <property type="entry name" value="HTH_DTXR"/>
</dbReference>